<feature type="region of interest" description="Disordered" evidence="7">
    <location>
        <begin position="282"/>
        <end position="549"/>
    </location>
</feature>
<feature type="compositionally biased region" description="Polar residues" evidence="7">
    <location>
        <begin position="338"/>
        <end position="348"/>
    </location>
</feature>
<feature type="compositionally biased region" description="Low complexity" evidence="7">
    <location>
        <begin position="442"/>
        <end position="456"/>
    </location>
</feature>
<dbReference type="FunFam" id="2.30.29.30:FF:000006">
    <property type="entry name" value="Pleckstrin homology like domain family B member 1"/>
    <property type="match status" value="1"/>
</dbReference>
<sequence length="1320" mass="146820">MEESSRTPTSPTHRVQNVIQNSPLDLIDTGKGLKVQTEKPHLVSLGSGRLSTAITLLPLEEGECWQPGGPRRPTGGRDIELPSLLAGRTTIGTATTDIVLQGAGLVPQHCYIENVRGTLTLHPCGNACAIDGVLLQRPTRLTQGCTICLGQATFLRFNHPAEAKWMKSMIPVGGRSPAALYGLPASRNNAMSCGMPAQAGAMGGHTTLILLLCLPAESETLVNGGHQQSERGCPSHSSLVSSIEKDLQDIMDSLVLEEPASPGVQKPPACGRSPLSPVVNGGGRCFLSPPPSPGAASGGSSYENFSPLSSPASSSSYTSPSLSSQEQGPAVPPLVPLRSSSYNHSVQPPTLPSGGPSEPWPAEKLGDQRADSPRLTPRVAPRSRTALQERPPSPFREPRDSLMSSRQPASRAVPEARLQPPESPRVARRNMESMRELPPLSPSSSRRAASPRAAPDAPSPQPRLGREVPGSPRARRKGSESRGAGSASPPLLAETPMRRPSFGTCLSPTYGLSSPVLPSPRQSPRAPRKPLGDPRLPVGPRERKNSITEISDNEDELLEYHRRQRQERVREQEMERLERQRLETILNLCAEYTKTDSTEPGDMHQLLAGNANSGRRVPRGAVALGRVVKELQQRESLERSDEENLKEECSSTESTHHEHEELTGPRVKEVQRLEEERASVLGRLDQLKGRVKELEQQLQETSREAEMERALLQGERESEAARLRQEQEAVQQLQEKLSSLDISIQKERDKEAEALETEVKLFEDLEFQQLERESRLEEEREARGQQLLQSRDECHRSIARRKERVAALDAQAAQIRLQSAQEAERLTRERNSVLQLLQKEKEKLMSLERRYQLVTGGRSFPKMSSALREMEQHVSGGLVCLPALDLEKWYQEVMAGFETSSSFVSPPSSPPPLPAKAHSSHKALQVYRAKTEGDAGVLTPRMKSGTPSSSQLNLSVLGRSPSPKGPPSPVGSLHRNLAATLQDIETKRQLALQQKGQQVIEEQKRRLAELKQKAAVEAQSQWEALHGQPPFPAAFPRLVHHSILHHHHPHGAGPRAEELDHAYDTLSLESSDSMETSISTGNNSACSPDNISSASGMETGKIEEMEKMLKEAHAEKSRLMESREREMELRRQALEDERRRREQLERRLQDESVRRQKLVEKEVKLREKHFSQARPLTRYLPIRKEDFNLRLHIESSGHSVDTCYHVILTEKMCKGYLVKMGGKIKSWKKRWFVFDRMKRTLSYYVDKHETKLKGVIYFQAIEEVYYDHLRSAAKSPNPALTFCVKTHDRLYYMVAPSAEAMRIWMDVIVTGAEGYTQFMN</sequence>
<evidence type="ECO:0000313" key="9">
    <source>
        <dbReference type="EMBL" id="NXF09266.1"/>
    </source>
</evidence>
<evidence type="ECO:0000256" key="1">
    <source>
        <dbReference type="ARBA" id="ARBA00022481"/>
    </source>
</evidence>
<dbReference type="SUPFAM" id="SSF50729">
    <property type="entry name" value="PH domain-like"/>
    <property type="match status" value="1"/>
</dbReference>
<feature type="coiled-coil region" evidence="6">
    <location>
        <begin position="1102"/>
        <end position="1161"/>
    </location>
</feature>
<feature type="region of interest" description="Disordered" evidence="7">
    <location>
        <begin position="900"/>
        <end position="972"/>
    </location>
</feature>
<dbReference type="CDD" id="cd14673">
    <property type="entry name" value="PH_PHLDB1_2"/>
    <property type="match status" value="1"/>
</dbReference>
<keyword evidence="2" id="KW-0597">Phosphoprotein</keyword>
<dbReference type="CDD" id="cd22713">
    <property type="entry name" value="FHA_PHLB1"/>
    <property type="match status" value="1"/>
</dbReference>
<comment type="caution">
    <text evidence="9">The sequence shown here is derived from an EMBL/GenBank/DDBJ whole genome shotgun (WGS) entry which is preliminary data.</text>
</comment>
<dbReference type="Gene3D" id="2.30.29.30">
    <property type="entry name" value="Pleckstrin-homology domain (PH domain)/Phosphotyrosine-binding domain (PTB)"/>
    <property type="match status" value="1"/>
</dbReference>
<dbReference type="Pfam" id="PF00498">
    <property type="entry name" value="FHA"/>
    <property type="match status" value="1"/>
</dbReference>
<dbReference type="InterPro" id="IPR008984">
    <property type="entry name" value="SMAD_FHA_dom_sf"/>
</dbReference>
<dbReference type="Proteomes" id="UP000567624">
    <property type="component" value="Unassembled WGS sequence"/>
</dbReference>
<dbReference type="PANTHER" id="PTHR12156">
    <property type="entry name" value="PLECKSTRIN HOMOLOGY-LIKE DOMAIN, FAMILY B, MEMBER 3"/>
    <property type="match status" value="1"/>
</dbReference>
<evidence type="ECO:0000256" key="5">
    <source>
        <dbReference type="ARBA" id="ARBA00077655"/>
    </source>
</evidence>
<evidence type="ECO:0000256" key="6">
    <source>
        <dbReference type="SAM" id="Coils"/>
    </source>
</evidence>
<keyword evidence="10" id="KW-1185">Reference proteome</keyword>
<protein>
    <recommendedName>
        <fullName evidence="4">Pleckstrin homology-like domain family B member 1</fullName>
    </recommendedName>
    <alternativeName>
        <fullName evidence="5">Protein LL5-alpha</fullName>
    </alternativeName>
</protein>
<feature type="region of interest" description="Disordered" evidence="7">
    <location>
        <begin position="1074"/>
        <end position="1094"/>
    </location>
</feature>
<proteinExistence type="predicted"/>
<keyword evidence="1" id="KW-0488">Methylation</keyword>
<feature type="region of interest" description="Disordered" evidence="7">
    <location>
        <begin position="633"/>
        <end position="665"/>
    </location>
</feature>
<reference evidence="9 10" key="1">
    <citation type="submission" date="2019-09" db="EMBL/GenBank/DDBJ databases">
        <title>Bird 10,000 Genomes (B10K) Project - Family phase.</title>
        <authorList>
            <person name="Zhang G."/>
        </authorList>
    </citation>
    <scope>NUCLEOTIDE SEQUENCE [LARGE SCALE GENOMIC DNA]</scope>
    <source>
        <strain evidence="9">B10K-CU-031-20</strain>
    </source>
</reference>
<feature type="non-terminal residue" evidence="9">
    <location>
        <position position="1320"/>
    </location>
</feature>
<feature type="compositionally biased region" description="Low complexity" evidence="7">
    <location>
        <begin position="294"/>
        <end position="324"/>
    </location>
</feature>
<dbReference type="InterPro" id="IPR052212">
    <property type="entry name" value="PH-like_domain"/>
</dbReference>
<accession>A0A7K8QXF1</accession>
<feature type="coiled-coil region" evidence="6">
    <location>
        <begin position="993"/>
        <end position="1020"/>
    </location>
</feature>
<feature type="non-terminal residue" evidence="9">
    <location>
        <position position="1"/>
    </location>
</feature>
<dbReference type="GO" id="GO:0045180">
    <property type="term" value="C:basal cortex"/>
    <property type="evidence" value="ECO:0007669"/>
    <property type="project" value="TreeGrafter"/>
</dbReference>
<dbReference type="InterPro" id="IPR001849">
    <property type="entry name" value="PH_domain"/>
</dbReference>
<dbReference type="SUPFAM" id="SSF49879">
    <property type="entry name" value="SMAD/FHA domain"/>
    <property type="match status" value="1"/>
</dbReference>
<dbReference type="PANTHER" id="PTHR12156:SF23">
    <property type="entry name" value="PLECKSTRIN HOMOLOGY-LIKE DOMAIN FAMILY B MEMBER 1"/>
    <property type="match status" value="1"/>
</dbReference>
<evidence type="ECO:0000313" key="10">
    <source>
        <dbReference type="Proteomes" id="UP000567624"/>
    </source>
</evidence>
<dbReference type="Pfam" id="PF00169">
    <property type="entry name" value="PH"/>
    <property type="match status" value="1"/>
</dbReference>
<dbReference type="PROSITE" id="PS50003">
    <property type="entry name" value="PH_DOMAIN"/>
    <property type="match status" value="1"/>
</dbReference>
<dbReference type="SMART" id="SM00233">
    <property type="entry name" value="PH"/>
    <property type="match status" value="1"/>
</dbReference>
<keyword evidence="3 6" id="KW-0175">Coiled coil</keyword>
<evidence type="ECO:0000256" key="4">
    <source>
        <dbReference type="ARBA" id="ARBA00069090"/>
    </source>
</evidence>
<dbReference type="InterPro" id="IPR037810">
    <property type="entry name" value="PHLDB1/2/3_PH"/>
</dbReference>
<dbReference type="Gene3D" id="2.60.200.20">
    <property type="match status" value="1"/>
</dbReference>
<dbReference type="GO" id="GO:0070507">
    <property type="term" value="P:regulation of microtubule cytoskeleton organization"/>
    <property type="evidence" value="ECO:0007669"/>
    <property type="project" value="TreeGrafter"/>
</dbReference>
<dbReference type="FunFam" id="2.60.200.20:FF:000004">
    <property type="entry name" value="pleckstrin homology-like domain family B member 1 isoform X1"/>
    <property type="match status" value="1"/>
</dbReference>
<feature type="domain" description="PH" evidence="8">
    <location>
        <begin position="1210"/>
        <end position="1313"/>
    </location>
</feature>
<dbReference type="InterPro" id="IPR000253">
    <property type="entry name" value="FHA_dom"/>
</dbReference>
<name>A0A7K8QXF1_9PASS</name>
<evidence type="ECO:0000256" key="7">
    <source>
        <dbReference type="SAM" id="MobiDB-lite"/>
    </source>
</evidence>
<feature type="coiled-coil region" evidence="6">
    <location>
        <begin position="823"/>
        <end position="850"/>
    </location>
</feature>
<evidence type="ECO:0000256" key="2">
    <source>
        <dbReference type="ARBA" id="ARBA00022553"/>
    </source>
</evidence>
<evidence type="ECO:0000256" key="3">
    <source>
        <dbReference type="ARBA" id="ARBA00023054"/>
    </source>
</evidence>
<dbReference type="InterPro" id="IPR011993">
    <property type="entry name" value="PH-like_dom_sf"/>
</dbReference>
<dbReference type="EMBL" id="VWYW01000360">
    <property type="protein sequence ID" value="NXF09266.1"/>
    <property type="molecule type" value="Genomic_DNA"/>
</dbReference>
<evidence type="ECO:0000259" key="8">
    <source>
        <dbReference type="PROSITE" id="PS50003"/>
    </source>
</evidence>
<gene>
    <name evidence="9" type="primary">Phldb1</name>
    <name evidence="9" type="ORF">SMICAP_R03430</name>
</gene>
<feature type="compositionally biased region" description="Polar residues" evidence="7">
    <location>
        <begin position="945"/>
        <end position="954"/>
    </location>
</feature>
<organism evidence="9 10">
    <name type="scientific">Smithornis capensis</name>
    <dbReference type="NCBI Taxonomy" id="363769"/>
    <lineage>
        <taxon>Eukaryota</taxon>
        <taxon>Metazoa</taxon>
        <taxon>Chordata</taxon>
        <taxon>Craniata</taxon>
        <taxon>Vertebrata</taxon>
        <taxon>Euteleostomi</taxon>
        <taxon>Archelosauria</taxon>
        <taxon>Archosauria</taxon>
        <taxon>Dinosauria</taxon>
        <taxon>Saurischia</taxon>
        <taxon>Theropoda</taxon>
        <taxon>Coelurosauria</taxon>
        <taxon>Aves</taxon>
        <taxon>Neognathae</taxon>
        <taxon>Neoaves</taxon>
        <taxon>Telluraves</taxon>
        <taxon>Australaves</taxon>
        <taxon>Passeriformes</taxon>
        <taxon>Eurylaimidae</taxon>
        <taxon>Smithornis</taxon>
    </lineage>
</organism>